<name>A0A1F5PYT1_9BACT</name>
<evidence type="ECO:0000313" key="2">
    <source>
        <dbReference type="Proteomes" id="UP000177281"/>
    </source>
</evidence>
<organism evidence="1 2">
    <name type="scientific">Candidatus Doudnabacteria bacterium RIFCSPLOWO2_01_FULL_44_21</name>
    <dbReference type="NCBI Taxonomy" id="1817841"/>
    <lineage>
        <taxon>Bacteria</taxon>
        <taxon>Candidatus Doudnaibacteriota</taxon>
    </lineage>
</organism>
<sequence length="333" mass="37622">MREAVTLKLQSYSPPPGPSTIERVLQIFKKHSRSEIRGEEQDKVRAAIAFAVNASLPVNVSFLWGLGGNANSKWKFLQPHLNLPRLGDFWAFVWLDMLDRKIKTVYPAGCRFAIVDETPMLKLIPRCNEIQIAERRQALMPIRELLPQIELYDLPDFPGLSSDLPLAEAHPGEILAILLSRPDLELAIGCDKTEALYQDLYRTRDKDWARIRSAVPDGLWQEAVAVRAETSRINQLRKETNWIGQKLFGGAPYIDGALTEKGRWCPRIWPETSTSPQHGGTTLKVGEGTFSVGVELESRLTKTHVPVYLDPSEFGSTYRYEPFVFYWESGGAV</sequence>
<proteinExistence type="predicted"/>
<protein>
    <submittedName>
        <fullName evidence="1">Uncharacterized protein</fullName>
    </submittedName>
</protein>
<dbReference type="EMBL" id="MFFB01000007">
    <property type="protein sequence ID" value="OGE94872.1"/>
    <property type="molecule type" value="Genomic_DNA"/>
</dbReference>
<dbReference type="Proteomes" id="UP000177281">
    <property type="component" value="Unassembled WGS sequence"/>
</dbReference>
<dbReference type="STRING" id="1817841.A3B10_03735"/>
<dbReference type="AlphaFoldDB" id="A0A1F5PYT1"/>
<accession>A0A1F5PYT1</accession>
<reference evidence="1 2" key="1">
    <citation type="journal article" date="2016" name="Nat. Commun.">
        <title>Thousands of microbial genomes shed light on interconnected biogeochemical processes in an aquifer system.</title>
        <authorList>
            <person name="Anantharaman K."/>
            <person name="Brown C.T."/>
            <person name="Hug L.A."/>
            <person name="Sharon I."/>
            <person name="Castelle C.J."/>
            <person name="Probst A.J."/>
            <person name="Thomas B.C."/>
            <person name="Singh A."/>
            <person name="Wilkins M.J."/>
            <person name="Karaoz U."/>
            <person name="Brodie E.L."/>
            <person name="Williams K.H."/>
            <person name="Hubbard S.S."/>
            <person name="Banfield J.F."/>
        </authorList>
    </citation>
    <scope>NUCLEOTIDE SEQUENCE [LARGE SCALE GENOMIC DNA]</scope>
</reference>
<evidence type="ECO:0000313" key="1">
    <source>
        <dbReference type="EMBL" id="OGE94872.1"/>
    </source>
</evidence>
<gene>
    <name evidence="1" type="ORF">A3B10_03735</name>
</gene>
<comment type="caution">
    <text evidence="1">The sequence shown here is derived from an EMBL/GenBank/DDBJ whole genome shotgun (WGS) entry which is preliminary data.</text>
</comment>